<feature type="transmembrane region" description="Helical" evidence="2">
    <location>
        <begin position="88"/>
        <end position="109"/>
    </location>
</feature>
<feature type="transmembrane region" description="Helical" evidence="2">
    <location>
        <begin position="204"/>
        <end position="225"/>
    </location>
</feature>
<evidence type="ECO:0000313" key="3">
    <source>
        <dbReference type="EMBL" id="KAK0487486.1"/>
    </source>
</evidence>
<organism evidence="3 4">
    <name type="scientific">Armillaria novae-zelandiae</name>
    <dbReference type="NCBI Taxonomy" id="153914"/>
    <lineage>
        <taxon>Eukaryota</taxon>
        <taxon>Fungi</taxon>
        <taxon>Dikarya</taxon>
        <taxon>Basidiomycota</taxon>
        <taxon>Agaricomycotina</taxon>
        <taxon>Agaricomycetes</taxon>
        <taxon>Agaricomycetidae</taxon>
        <taxon>Agaricales</taxon>
        <taxon>Marasmiineae</taxon>
        <taxon>Physalacriaceae</taxon>
        <taxon>Armillaria</taxon>
    </lineage>
</organism>
<keyword evidence="2" id="KW-0812">Transmembrane</keyword>
<evidence type="ECO:0000256" key="1">
    <source>
        <dbReference type="SAM" id="MobiDB-lite"/>
    </source>
</evidence>
<accession>A0AA39PNK2</accession>
<name>A0AA39PNK2_9AGAR</name>
<sequence length="362" mass="40415">MSSLDLPASLDLPPHLSAHKYFFVCTLTVAAWDTLVLSPRTWKLFRTPEWPVLKILFHFMRLFMPIEFTIVGVAFFDTNWSSSACSKFYLFEPICTAILLAAASAVHVLRIHAIYEKSRTVLFGMGTLFALQVVVTAVCCGFYRVVPLREGQGCIAGIKHDWVGLYWVFPTLLYTVSLVLALLRSVKSLTAKPLSPWRLMLRDGLNLYGAIWIVNMTNMLFLFIMKPTGEEDPVKTIITSMATVLTTSMTLRIILGVRGTLSQGGTFVMGSTTHTSSRTTHVISTRSGVPTNLSRAPHTYTLDELRTKPEGEWTESDNRSSVKENKESLINSQTPAVQEDGNVGVRVTVDREVGYDLYPHAK</sequence>
<feature type="compositionally biased region" description="Basic and acidic residues" evidence="1">
    <location>
        <begin position="303"/>
        <end position="327"/>
    </location>
</feature>
<evidence type="ECO:0000256" key="2">
    <source>
        <dbReference type="SAM" id="Phobius"/>
    </source>
</evidence>
<feature type="transmembrane region" description="Helical" evidence="2">
    <location>
        <begin position="165"/>
        <end position="183"/>
    </location>
</feature>
<keyword evidence="4" id="KW-1185">Reference proteome</keyword>
<dbReference type="AlphaFoldDB" id="A0AA39PNK2"/>
<keyword evidence="2" id="KW-1133">Transmembrane helix</keyword>
<gene>
    <name evidence="3" type="ORF">IW261DRAFT_1548479</name>
</gene>
<keyword evidence="2" id="KW-0472">Membrane</keyword>
<feature type="transmembrane region" description="Helical" evidence="2">
    <location>
        <begin position="237"/>
        <end position="255"/>
    </location>
</feature>
<evidence type="ECO:0000313" key="4">
    <source>
        <dbReference type="Proteomes" id="UP001175227"/>
    </source>
</evidence>
<feature type="transmembrane region" description="Helical" evidence="2">
    <location>
        <begin position="59"/>
        <end position="76"/>
    </location>
</feature>
<dbReference type="Proteomes" id="UP001175227">
    <property type="component" value="Unassembled WGS sequence"/>
</dbReference>
<evidence type="ECO:0008006" key="5">
    <source>
        <dbReference type="Google" id="ProtNLM"/>
    </source>
</evidence>
<protein>
    <recommendedName>
        <fullName evidence="5">Integral membrane protein</fullName>
    </recommendedName>
</protein>
<feature type="region of interest" description="Disordered" evidence="1">
    <location>
        <begin position="303"/>
        <end position="341"/>
    </location>
</feature>
<proteinExistence type="predicted"/>
<comment type="caution">
    <text evidence="3">The sequence shown here is derived from an EMBL/GenBank/DDBJ whole genome shotgun (WGS) entry which is preliminary data.</text>
</comment>
<feature type="transmembrane region" description="Helical" evidence="2">
    <location>
        <begin position="121"/>
        <end position="145"/>
    </location>
</feature>
<dbReference type="EMBL" id="JAUEPR010000003">
    <property type="protein sequence ID" value="KAK0487486.1"/>
    <property type="molecule type" value="Genomic_DNA"/>
</dbReference>
<feature type="transmembrane region" description="Helical" evidence="2">
    <location>
        <begin position="20"/>
        <end position="38"/>
    </location>
</feature>
<reference evidence="3" key="1">
    <citation type="submission" date="2023-06" db="EMBL/GenBank/DDBJ databases">
        <authorList>
            <consortium name="Lawrence Berkeley National Laboratory"/>
            <person name="Ahrendt S."/>
            <person name="Sahu N."/>
            <person name="Indic B."/>
            <person name="Wong-Bajracharya J."/>
            <person name="Merenyi Z."/>
            <person name="Ke H.-M."/>
            <person name="Monk M."/>
            <person name="Kocsube S."/>
            <person name="Drula E."/>
            <person name="Lipzen A."/>
            <person name="Balint B."/>
            <person name="Henrissat B."/>
            <person name="Andreopoulos B."/>
            <person name="Martin F.M."/>
            <person name="Harder C.B."/>
            <person name="Rigling D."/>
            <person name="Ford K.L."/>
            <person name="Foster G.D."/>
            <person name="Pangilinan J."/>
            <person name="Papanicolaou A."/>
            <person name="Barry K."/>
            <person name="LaButti K."/>
            <person name="Viragh M."/>
            <person name="Koriabine M."/>
            <person name="Yan M."/>
            <person name="Riley R."/>
            <person name="Champramary S."/>
            <person name="Plett K.L."/>
            <person name="Tsai I.J."/>
            <person name="Slot J."/>
            <person name="Sipos G."/>
            <person name="Plett J."/>
            <person name="Nagy L.G."/>
            <person name="Grigoriev I.V."/>
        </authorList>
    </citation>
    <scope>NUCLEOTIDE SEQUENCE</scope>
    <source>
        <strain evidence="3">ICMP 16352</strain>
    </source>
</reference>